<comment type="function">
    <text evidence="3">F-actin-capping proteins bind in a Ca(2+)-independent manner to the fast growing ends of actin filaments (barbed end) thereby blocking the exchange of subunits at these ends. Unlike other capping proteins (such as gelsolin and severin), these proteins do not sever actin filaments.</text>
</comment>
<evidence type="ECO:0000256" key="3">
    <source>
        <dbReference type="RuleBase" id="RU365077"/>
    </source>
</evidence>
<sequence>MSEPITQHEEEPLKLTNEQIVSEVTRLVSLAPATEIDSVIRDIQALCSGIAAVNEALPSICKTYNEQNLCLVPAAEDFVILSKHSSLGSNEYISTKEDLIVTIDHVARKVTNTRRLEEADKPSRPGYAELCDAVYKMHVENYPGAPSCVWPTDDGFAIALVAEKISAKNFYTGSIRSLYTVSNGVVSGRMWGMTHMFEGGNVQMDIGRNLKPTKAVNPDEVVWAISEFEEGALADVETTLEELSERQFKALRRALPITKTRLDWDKVAHDHVAAQLGARGK</sequence>
<dbReference type="PANTHER" id="PTHR10653:SF0">
    <property type="entry name" value="F-ACTIN-CAPPING PROTEIN SUBUNIT ALPHA"/>
    <property type="match status" value="1"/>
</dbReference>
<dbReference type="InterPro" id="IPR037282">
    <property type="entry name" value="CapZ_alpha/beta"/>
</dbReference>
<organism evidence="4 5">
    <name type="scientific">Carpediemonas membranifera</name>
    <dbReference type="NCBI Taxonomy" id="201153"/>
    <lineage>
        <taxon>Eukaryota</taxon>
        <taxon>Metamonada</taxon>
        <taxon>Carpediemonas-like organisms</taxon>
        <taxon>Carpediemonas</taxon>
    </lineage>
</organism>
<gene>
    <name evidence="4" type="ORF">J8273_0984</name>
</gene>
<dbReference type="SUPFAM" id="SSF90096">
    <property type="entry name" value="Subunits of heterodimeric actin filament capping protein Capz"/>
    <property type="match status" value="1"/>
</dbReference>
<dbReference type="PRINTS" id="PR00191">
    <property type="entry name" value="FACTINCAPA"/>
</dbReference>
<dbReference type="GO" id="GO:0051015">
    <property type="term" value="F:actin filament binding"/>
    <property type="evidence" value="ECO:0007669"/>
    <property type="project" value="TreeGrafter"/>
</dbReference>
<dbReference type="OrthoDB" id="340550at2759"/>
<reference evidence="4" key="1">
    <citation type="submission" date="2021-05" db="EMBL/GenBank/DDBJ databases">
        <title>A free-living protist that lacks canonical eukaryotic 1 DNA replication and segregation systems.</title>
        <authorList>
            <person name="Salas-Leiva D.E."/>
            <person name="Tromer E.C."/>
            <person name="Curtis B.A."/>
            <person name="Jerlstrom-Hultqvist J."/>
            <person name="Kolisko M."/>
            <person name="Yi Z."/>
            <person name="Salas-Leiva J.S."/>
            <person name="Gallot-Lavallee L."/>
            <person name="Kops G.J.P.L."/>
            <person name="Archibald J.M."/>
            <person name="Simpson A.G.B."/>
            <person name="Roger A.J."/>
        </authorList>
    </citation>
    <scope>NUCLEOTIDE SEQUENCE</scope>
    <source>
        <strain evidence="4">BICM</strain>
    </source>
</reference>
<dbReference type="GO" id="GO:0051016">
    <property type="term" value="P:barbed-end actin filament capping"/>
    <property type="evidence" value="ECO:0007669"/>
    <property type="project" value="UniProtKB-UniRule"/>
</dbReference>
<keyword evidence="5" id="KW-1185">Reference proteome</keyword>
<dbReference type="GO" id="GO:0030036">
    <property type="term" value="P:actin cytoskeleton organization"/>
    <property type="evidence" value="ECO:0007669"/>
    <property type="project" value="TreeGrafter"/>
</dbReference>
<dbReference type="GO" id="GO:0008290">
    <property type="term" value="C:F-actin capping protein complex"/>
    <property type="evidence" value="ECO:0007669"/>
    <property type="project" value="UniProtKB-UniRule"/>
</dbReference>
<dbReference type="InterPro" id="IPR042276">
    <property type="entry name" value="CapZ_alpha/beta_2"/>
</dbReference>
<dbReference type="Gene3D" id="3.30.1140.60">
    <property type="entry name" value="F-actin capping protein, alpha subunit"/>
    <property type="match status" value="1"/>
</dbReference>
<comment type="similarity">
    <text evidence="3">Belongs to the F-actin-capping protein alpha subunit family.</text>
</comment>
<comment type="caution">
    <text evidence="4">The sequence shown here is derived from an EMBL/GenBank/DDBJ whole genome shotgun (WGS) entry which is preliminary data.</text>
</comment>
<protein>
    <recommendedName>
        <fullName evidence="3">F-actin-capping protein subunit alpha</fullName>
    </recommendedName>
</protein>
<dbReference type="InterPro" id="IPR042489">
    <property type="entry name" value="CapZ_alpha_1"/>
</dbReference>
<evidence type="ECO:0000256" key="2">
    <source>
        <dbReference type="ARBA" id="ARBA00023203"/>
    </source>
</evidence>
<comment type="subunit">
    <text evidence="3">Heterodimer of an alpha and a beta subunit.</text>
</comment>
<keyword evidence="2 3" id="KW-0009">Actin-binding</keyword>
<dbReference type="GO" id="GO:0030863">
    <property type="term" value="C:cortical cytoskeleton"/>
    <property type="evidence" value="ECO:0007669"/>
    <property type="project" value="TreeGrafter"/>
</dbReference>
<dbReference type="AlphaFoldDB" id="A0A8J6E4K9"/>
<proteinExistence type="inferred from homology"/>
<dbReference type="Proteomes" id="UP000717585">
    <property type="component" value="Unassembled WGS sequence"/>
</dbReference>
<name>A0A8J6E4K9_9EUKA</name>
<dbReference type="Pfam" id="PF01267">
    <property type="entry name" value="F-actin_cap_A"/>
    <property type="match status" value="1"/>
</dbReference>
<accession>A0A8J6E4K9</accession>
<keyword evidence="1 3" id="KW-0117">Actin capping</keyword>
<dbReference type="EMBL" id="JAHDYR010000003">
    <property type="protein sequence ID" value="KAG9397076.1"/>
    <property type="molecule type" value="Genomic_DNA"/>
</dbReference>
<dbReference type="InterPro" id="IPR002189">
    <property type="entry name" value="CapZ_alpha"/>
</dbReference>
<evidence type="ECO:0000256" key="1">
    <source>
        <dbReference type="ARBA" id="ARBA00022467"/>
    </source>
</evidence>
<evidence type="ECO:0000313" key="4">
    <source>
        <dbReference type="EMBL" id="KAG9397076.1"/>
    </source>
</evidence>
<dbReference type="PANTHER" id="PTHR10653">
    <property type="entry name" value="F-ACTIN-CAPPING PROTEIN SUBUNIT ALPHA"/>
    <property type="match status" value="1"/>
</dbReference>
<evidence type="ECO:0000313" key="5">
    <source>
        <dbReference type="Proteomes" id="UP000717585"/>
    </source>
</evidence>
<dbReference type="Gene3D" id="3.90.1150.210">
    <property type="entry name" value="F-actin capping protein, beta subunit"/>
    <property type="match status" value="1"/>
</dbReference>